<evidence type="ECO:0000256" key="1">
    <source>
        <dbReference type="ARBA" id="ARBA00004123"/>
    </source>
</evidence>
<dbReference type="GO" id="GO:0046540">
    <property type="term" value="C:U4/U6 x U5 tri-snRNP complex"/>
    <property type="evidence" value="ECO:0007669"/>
    <property type="project" value="TreeGrafter"/>
</dbReference>
<dbReference type="Pfam" id="PF06424">
    <property type="entry name" value="PRP1_N"/>
    <property type="match status" value="1"/>
</dbReference>
<dbReference type="Pfam" id="PF13432">
    <property type="entry name" value="TPR_16"/>
    <property type="match status" value="1"/>
</dbReference>
<evidence type="ECO:0000256" key="7">
    <source>
        <dbReference type="SAM" id="MobiDB-lite"/>
    </source>
</evidence>
<evidence type="ECO:0000256" key="4">
    <source>
        <dbReference type="ARBA" id="ARBA00023187"/>
    </source>
</evidence>
<dbReference type="InterPro" id="IPR011990">
    <property type="entry name" value="TPR-like_helical_dom_sf"/>
</dbReference>
<keyword evidence="6" id="KW-0802">TPR repeat</keyword>
<evidence type="ECO:0000259" key="9">
    <source>
        <dbReference type="Pfam" id="PF06424"/>
    </source>
</evidence>
<dbReference type="GO" id="GO:0000244">
    <property type="term" value="P:spliceosomal tri-snRNP complex assembly"/>
    <property type="evidence" value="ECO:0007669"/>
    <property type="project" value="TreeGrafter"/>
</dbReference>
<dbReference type="Pfam" id="PF05843">
    <property type="entry name" value="Suf"/>
    <property type="match status" value="1"/>
</dbReference>
<evidence type="ECO:0000256" key="5">
    <source>
        <dbReference type="ARBA" id="ARBA00023242"/>
    </source>
</evidence>
<dbReference type="InterPro" id="IPR019734">
    <property type="entry name" value="TPR_rpt"/>
</dbReference>
<accession>A0A1D2A2C6</accession>
<dbReference type="Gene3D" id="1.25.40.10">
    <property type="entry name" value="Tetratricopeptide repeat domain"/>
    <property type="match status" value="5"/>
</dbReference>
<organism evidence="10">
    <name type="scientific">Auxenochlorella protothecoides</name>
    <name type="common">Green microalga</name>
    <name type="synonym">Chlorella protothecoides</name>
    <dbReference type="NCBI Taxonomy" id="3075"/>
    <lineage>
        <taxon>Eukaryota</taxon>
        <taxon>Viridiplantae</taxon>
        <taxon>Chlorophyta</taxon>
        <taxon>core chlorophytes</taxon>
        <taxon>Trebouxiophyceae</taxon>
        <taxon>Chlorellales</taxon>
        <taxon>Chlorellaceae</taxon>
        <taxon>Auxenochlorella</taxon>
    </lineage>
</organism>
<dbReference type="AlphaFoldDB" id="A0A1D2A2C6"/>
<evidence type="ECO:0000259" key="8">
    <source>
        <dbReference type="Pfam" id="PF05843"/>
    </source>
</evidence>
<dbReference type="SMART" id="SM00386">
    <property type="entry name" value="HAT"/>
    <property type="match status" value="14"/>
</dbReference>
<dbReference type="EMBL" id="GDKF01005273">
    <property type="protein sequence ID" value="JAT73349.1"/>
    <property type="molecule type" value="Transcribed_RNA"/>
</dbReference>
<keyword evidence="5" id="KW-0539">Nucleus</keyword>
<dbReference type="PANTHER" id="PTHR11246:SF1">
    <property type="entry name" value="PRE-MRNA-PROCESSING FACTOR 6"/>
    <property type="match status" value="1"/>
</dbReference>
<dbReference type="GO" id="GO:0080188">
    <property type="term" value="P:gene silencing by siRNA-directed DNA methylation"/>
    <property type="evidence" value="ECO:0007669"/>
    <property type="project" value="TreeGrafter"/>
</dbReference>
<dbReference type="InterPro" id="IPR010491">
    <property type="entry name" value="PRP1_N"/>
</dbReference>
<sequence>MSIRPASSRPPQAPGAKIDFNALRAPANYVPGLGRGAAGFTTRSDIGPSMPAPDMASQGGDDDSKFDEFLGNDGGVLAGTGAYDDEDREADAVWDQVEDRMDERRREHRDARMKEELERFRAANPRIGDLFTDLKRGLAELDASAWEAIPEIGDTTVKRARRAEIFTPVPDSLLARAAATAGDAPGLTSLDPGGVGPGTETPGAATSLTAIGAGRSTVVQLKLDRLSDSVTGQTVVDPRGYLTDLKSVTLKSDAEISDIKKARLLLKSVIKTNPAHGPGWVAAARLEEVAGKLPAARELALKGCELAPGYVDVWLEAARLQEPENAKAILARGVAALPEAVTLWMAAAKLETSDEARKRVLLRALERIPQSVRLWKAVVEISDEDDARILLSRAVECCPQHVELWLALARLESYKNAQKVLNRARQAIPTSAEVWITAAKLEESAGQAEAPAKIIPRGLKSLQANGVVLDREWWLHEAEAAERTAPPLPATCRAIVAAVVDEGVEAADRKRTWVADAEEALRRGAVETARAILAAALAAFPGKKSVWRRAAALEKLHGTPEQLDALLRRAVQYCPQAEVLWLMAAKERWRGGDVGGARAVLEEAFLRNPDSEEIWLAAFKVEFESRELDRARMILARAREHPPASTQRVWMKSAIVEREAGDAAAEAALLEEGLTRFPTAWKLHLMAGALAERQGEVERARAAYHAGIKRCLDCVPLWIAAAALEEREGALARARALLEQARLKNPGQPALWLAAARTEARAGNVKAAEAVLARALQACPDSGAVWAESIRAAPRPARRSRSVDALKRCNDDPAVVAAVAQLFWGERKVEKARSWFDRAVTLDPDVGDHWALYLRFEAAHGTPEAAAAVLERAVAAEPRHGERWQALAKDPVNAHQPLGTLLKKLAQTIEKDMAM</sequence>
<keyword evidence="3" id="KW-0677">Repeat</keyword>
<dbReference type="Pfam" id="PF13428">
    <property type="entry name" value="TPR_14"/>
    <property type="match status" value="1"/>
</dbReference>
<dbReference type="InterPro" id="IPR008847">
    <property type="entry name" value="Suf"/>
</dbReference>
<dbReference type="InterPro" id="IPR003107">
    <property type="entry name" value="HAT"/>
</dbReference>
<keyword evidence="4" id="KW-0508">mRNA splicing</keyword>
<feature type="domain" description="Suppressor of forked" evidence="8">
    <location>
        <begin position="310"/>
        <end position="465"/>
    </location>
</feature>
<name>A0A1D2A2C6_AUXPR</name>
<feature type="region of interest" description="Disordered" evidence="7">
    <location>
        <begin position="39"/>
        <end position="64"/>
    </location>
</feature>
<evidence type="ECO:0000256" key="3">
    <source>
        <dbReference type="ARBA" id="ARBA00022737"/>
    </source>
</evidence>
<dbReference type="InterPro" id="IPR045075">
    <property type="entry name" value="Syf1-like"/>
</dbReference>
<feature type="region of interest" description="Disordered" evidence="7">
    <location>
        <begin position="183"/>
        <end position="203"/>
    </location>
</feature>
<proteinExistence type="predicted"/>
<reference evidence="10" key="1">
    <citation type="submission" date="2015-08" db="EMBL/GenBank/DDBJ databases">
        <authorList>
            <person name="Babu N.S."/>
            <person name="Beckwith C.J."/>
            <person name="Beseler K.G."/>
            <person name="Brison A."/>
            <person name="Carone J.V."/>
            <person name="Caskin T.P."/>
            <person name="Diamond M."/>
            <person name="Durham M.E."/>
            <person name="Foxe J.M."/>
            <person name="Go M."/>
            <person name="Henderson B.A."/>
            <person name="Jones I.B."/>
            <person name="McGettigan J.A."/>
            <person name="Micheletti S.J."/>
            <person name="Nasrallah M.E."/>
            <person name="Ortiz D."/>
            <person name="Piller C.R."/>
            <person name="Privatt S.R."/>
            <person name="Schneider S.L."/>
            <person name="Sharp S."/>
            <person name="Smith T.C."/>
            <person name="Stanton J.D."/>
            <person name="Ullery H.E."/>
            <person name="Wilson R.J."/>
            <person name="Serrano M.G."/>
            <person name="Buck G."/>
            <person name="Lee V."/>
            <person name="Wang Y."/>
            <person name="Carvalho R."/>
            <person name="Voegtly L."/>
            <person name="Shi R."/>
            <person name="Duckworth R."/>
            <person name="Johnson A."/>
            <person name="Loviza R."/>
            <person name="Walstead R."/>
            <person name="Shah Z."/>
            <person name="Kiflezghi M."/>
            <person name="Wade K."/>
            <person name="Ball S.L."/>
            <person name="Bradley K.W."/>
            <person name="Asai D.J."/>
            <person name="Bowman C.A."/>
            <person name="Russell D.A."/>
            <person name="Pope W.H."/>
            <person name="Jacobs-Sera D."/>
            <person name="Hendrix R.W."/>
            <person name="Hatfull G.F."/>
        </authorList>
    </citation>
    <scope>NUCLEOTIDE SEQUENCE</scope>
</reference>
<gene>
    <name evidence="10" type="ORF">g.37162</name>
</gene>
<evidence type="ECO:0000256" key="2">
    <source>
        <dbReference type="ARBA" id="ARBA00022664"/>
    </source>
</evidence>
<comment type="subcellular location">
    <subcellularLocation>
        <location evidence="1">Nucleus</location>
    </subcellularLocation>
</comment>
<dbReference type="SUPFAM" id="SSF48452">
    <property type="entry name" value="TPR-like"/>
    <property type="match status" value="3"/>
</dbReference>
<dbReference type="FunFam" id="1.25.40.10:FF:000384">
    <property type="entry name" value="Probable pre-mRNA splicing factor prp1"/>
    <property type="match status" value="1"/>
</dbReference>
<dbReference type="GO" id="GO:2000636">
    <property type="term" value="P:positive regulation of primary miRNA processing"/>
    <property type="evidence" value="ECO:0007669"/>
    <property type="project" value="TreeGrafter"/>
</dbReference>
<evidence type="ECO:0000313" key="10">
    <source>
        <dbReference type="EMBL" id="JAT73349.1"/>
    </source>
</evidence>
<feature type="domain" description="PRP1 splicing factor N-terminal" evidence="9">
    <location>
        <begin position="25"/>
        <end position="158"/>
    </location>
</feature>
<dbReference type="FunFam" id="1.25.40.10:FF:000256">
    <property type="entry name" value="Probable pre-mRNA splicing factor prp1"/>
    <property type="match status" value="1"/>
</dbReference>
<dbReference type="PANTHER" id="PTHR11246">
    <property type="entry name" value="PRE-MRNA SPLICING FACTOR"/>
    <property type="match status" value="1"/>
</dbReference>
<evidence type="ECO:0008006" key="11">
    <source>
        <dbReference type="Google" id="ProtNLM"/>
    </source>
</evidence>
<feature type="repeat" description="TPR" evidence="6">
    <location>
        <begin position="813"/>
        <end position="846"/>
    </location>
</feature>
<evidence type="ECO:0000256" key="6">
    <source>
        <dbReference type="PROSITE-ProRule" id="PRU00339"/>
    </source>
</evidence>
<dbReference type="PROSITE" id="PS50005">
    <property type="entry name" value="TPR"/>
    <property type="match status" value="1"/>
</dbReference>
<dbReference type="GO" id="GO:0071013">
    <property type="term" value="C:catalytic step 2 spliceosome"/>
    <property type="evidence" value="ECO:0007669"/>
    <property type="project" value="TreeGrafter"/>
</dbReference>
<protein>
    <recommendedName>
        <fullName evidence="11">Pre-mRNA-processing factor 6</fullName>
    </recommendedName>
</protein>
<dbReference type="Pfam" id="PF14559">
    <property type="entry name" value="TPR_19"/>
    <property type="match status" value="1"/>
</dbReference>
<keyword evidence="2" id="KW-0507">mRNA processing</keyword>